<feature type="transmembrane region" description="Helical" evidence="7">
    <location>
        <begin position="142"/>
        <end position="162"/>
    </location>
</feature>
<dbReference type="InterPro" id="IPR050638">
    <property type="entry name" value="AA-Vitamin_Transporters"/>
</dbReference>
<feature type="transmembrane region" description="Helical" evidence="7">
    <location>
        <begin position="174"/>
        <end position="195"/>
    </location>
</feature>
<dbReference type="Proteomes" id="UP000831963">
    <property type="component" value="Chromosome"/>
</dbReference>
<evidence type="ECO:0000259" key="8">
    <source>
        <dbReference type="Pfam" id="PF00892"/>
    </source>
</evidence>
<evidence type="ECO:0000256" key="5">
    <source>
        <dbReference type="ARBA" id="ARBA00023136"/>
    </source>
</evidence>
<dbReference type="PANTHER" id="PTHR32322:SF2">
    <property type="entry name" value="EAMA DOMAIN-CONTAINING PROTEIN"/>
    <property type="match status" value="1"/>
</dbReference>
<dbReference type="EMBL" id="CP078077">
    <property type="protein sequence ID" value="UPL15487.1"/>
    <property type="molecule type" value="Genomic_DNA"/>
</dbReference>
<accession>A0ABY4IS91</accession>
<feature type="domain" description="EamA" evidence="8">
    <location>
        <begin position="6"/>
        <end position="133"/>
    </location>
</feature>
<dbReference type="PANTHER" id="PTHR32322">
    <property type="entry name" value="INNER MEMBRANE TRANSPORTER"/>
    <property type="match status" value="1"/>
</dbReference>
<comment type="subcellular location">
    <subcellularLocation>
        <location evidence="1">Membrane</location>
        <topology evidence="1">Multi-pass membrane protein</topology>
    </subcellularLocation>
</comment>
<evidence type="ECO:0000313" key="9">
    <source>
        <dbReference type="EMBL" id="UPL15487.1"/>
    </source>
</evidence>
<evidence type="ECO:0000256" key="2">
    <source>
        <dbReference type="ARBA" id="ARBA00007362"/>
    </source>
</evidence>
<comment type="similarity">
    <text evidence="2">Belongs to the EamA transporter family.</text>
</comment>
<feature type="transmembrane region" description="Helical" evidence="7">
    <location>
        <begin position="234"/>
        <end position="256"/>
    </location>
</feature>
<feature type="region of interest" description="Disordered" evidence="6">
    <location>
        <begin position="291"/>
        <end position="321"/>
    </location>
</feature>
<evidence type="ECO:0000313" key="10">
    <source>
        <dbReference type="Proteomes" id="UP000831963"/>
    </source>
</evidence>
<feature type="transmembrane region" description="Helical" evidence="7">
    <location>
        <begin position="89"/>
        <end position="110"/>
    </location>
</feature>
<dbReference type="RefSeq" id="WP_247956079.1">
    <property type="nucleotide sequence ID" value="NZ_CP078077.1"/>
</dbReference>
<evidence type="ECO:0000256" key="6">
    <source>
        <dbReference type="SAM" id="MobiDB-lite"/>
    </source>
</evidence>
<feature type="transmembrane region" description="Helical" evidence="7">
    <location>
        <begin position="207"/>
        <end position="227"/>
    </location>
</feature>
<dbReference type="InterPro" id="IPR000620">
    <property type="entry name" value="EamA_dom"/>
</dbReference>
<keyword evidence="4 7" id="KW-1133">Transmembrane helix</keyword>
<feature type="domain" description="EamA" evidence="8">
    <location>
        <begin position="143"/>
        <end position="276"/>
    </location>
</feature>
<keyword evidence="3 7" id="KW-0812">Transmembrane</keyword>
<reference evidence="9 10" key="1">
    <citation type="submission" date="2021-06" db="EMBL/GenBank/DDBJ databases">
        <title>Genome-based taxonomic framework of Microbacterium strains isolated from marine environment, the description of four new species and reclassification of four preexisting species.</title>
        <authorList>
            <person name="Lee S.D."/>
            <person name="Kim S.-M."/>
            <person name="Byeon Y.-S."/>
            <person name="Yang H.L."/>
            <person name="Kim I.S."/>
        </authorList>
    </citation>
    <scope>NUCLEOTIDE SEQUENCE [LARGE SCALE GENOMIC DNA]</scope>
    <source>
        <strain evidence="9 10">SSW1-36</strain>
    </source>
</reference>
<feature type="transmembrane region" description="Helical" evidence="7">
    <location>
        <begin position="64"/>
        <end position="83"/>
    </location>
</feature>
<sequence>MNRLRILLLTALAPMAWGTTYLVTTEMLPPGHPLFAGLLRSLPAGVVAILLSRRLPRGAWWGKAVVLGALNIGAFFPLLFLAAERLPGGVAAAVAGAQPLIVLALGALVLHERIRPFSAAAALGGTMGVALIVLGPSAGLDAWGVLAALGGVTATGAGMVLTKRWGRPKGVGPITYAGWQLGAGGLVLLPLTLLIEGTPPAIDATAALGYTWLATVGGIFAYTLWFGGIQKLPVIAPGLLALLSPVVATLLGVVVAGESFTGMQGVGIAVVLAALVGGQFAAMPGRAVSSCRTASESRRDRPRSAPSHRRPDRIPNRSAAR</sequence>
<evidence type="ECO:0000256" key="7">
    <source>
        <dbReference type="SAM" id="Phobius"/>
    </source>
</evidence>
<feature type="transmembrane region" description="Helical" evidence="7">
    <location>
        <begin position="262"/>
        <end position="282"/>
    </location>
</feature>
<feature type="transmembrane region" description="Helical" evidence="7">
    <location>
        <begin position="34"/>
        <end position="52"/>
    </location>
</feature>
<keyword evidence="5 7" id="KW-0472">Membrane</keyword>
<feature type="transmembrane region" description="Helical" evidence="7">
    <location>
        <begin position="117"/>
        <end position="136"/>
    </location>
</feature>
<evidence type="ECO:0000256" key="3">
    <source>
        <dbReference type="ARBA" id="ARBA00022692"/>
    </source>
</evidence>
<organism evidence="9 10">
    <name type="scientific">Microbacterium galbinum</name>
    <dbReference type="NCBI Taxonomy" id="2851646"/>
    <lineage>
        <taxon>Bacteria</taxon>
        <taxon>Bacillati</taxon>
        <taxon>Actinomycetota</taxon>
        <taxon>Actinomycetes</taxon>
        <taxon>Micrococcales</taxon>
        <taxon>Microbacteriaceae</taxon>
        <taxon>Microbacterium</taxon>
    </lineage>
</organism>
<dbReference type="SUPFAM" id="SSF103481">
    <property type="entry name" value="Multidrug resistance efflux transporter EmrE"/>
    <property type="match status" value="2"/>
</dbReference>
<evidence type="ECO:0000256" key="4">
    <source>
        <dbReference type="ARBA" id="ARBA00022989"/>
    </source>
</evidence>
<gene>
    <name evidence="9" type="ORF">KV396_13805</name>
</gene>
<evidence type="ECO:0000256" key="1">
    <source>
        <dbReference type="ARBA" id="ARBA00004141"/>
    </source>
</evidence>
<keyword evidence="10" id="KW-1185">Reference proteome</keyword>
<dbReference type="Pfam" id="PF00892">
    <property type="entry name" value="EamA"/>
    <property type="match status" value="2"/>
</dbReference>
<protein>
    <submittedName>
        <fullName evidence="9">EamA family transporter</fullName>
    </submittedName>
</protein>
<proteinExistence type="inferred from homology"/>
<dbReference type="InterPro" id="IPR037185">
    <property type="entry name" value="EmrE-like"/>
</dbReference>
<name>A0ABY4IS91_9MICO</name>